<dbReference type="InterPro" id="IPR013217">
    <property type="entry name" value="Methyltransf_12"/>
</dbReference>
<evidence type="ECO:0000256" key="1">
    <source>
        <dbReference type="ARBA" id="ARBA00007169"/>
    </source>
</evidence>
<evidence type="ECO:0000259" key="3">
    <source>
        <dbReference type="Pfam" id="PF00975"/>
    </source>
</evidence>
<dbReference type="SUPFAM" id="SSF53335">
    <property type="entry name" value="S-adenosyl-L-methionine-dependent methyltransferases"/>
    <property type="match status" value="1"/>
</dbReference>
<evidence type="ECO:0000313" key="5">
    <source>
        <dbReference type="EMBL" id="CAE0535530.1"/>
    </source>
</evidence>
<dbReference type="Pfam" id="PF00550">
    <property type="entry name" value="PP-binding"/>
    <property type="match status" value="1"/>
</dbReference>
<dbReference type="Gene3D" id="3.40.50.1820">
    <property type="entry name" value="alpha/beta hydrolase"/>
    <property type="match status" value="1"/>
</dbReference>
<dbReference type="SUPFAM" id="SSF47336">
    <property type="entry name" value="ACP-like"/>
    <property type="match status" value="1"/>
</dbReference>
<dbReference type="InterPro" id="IPR036736">
    <property type="entry name" value="ACP-like_sf"/>
</dbReference>
<dbReference type="AlphaFoldDB" id="A0A7S3RUL8"/>
<dbReference type="PANTHER" id="PTHR11487:SF0">
    <property type="entry name" value="S-ACYL FATTY ACID SYNTHASE THIOESTERASE, MEDIUM CHAIN"/>
    <property type="match status" value="1"/>
</dbReference>
<feature type="domain" description="Carrier" evidence="2">
    <location>
        <begin position="543"/>
        <end position="588"/>
    </location>
</feature>
<dbReference type="InterPro" id="IPR001031">
    <property type="entry name" value="Thioesterase"/>
</dbReference>
<dbReference type="InterPro" id="IPR029063">
    <property type="entry name" value="SAM-dependent_MTases_sf"/>
</dbReference>
<dbReference type="SUPFAM" id="SSF53474">
    <property type="entry name" value="alpha/beta-Hydrolases"/>
    <property type="match status" value="1"/>
</dbReference>
<feature type="domain" description="Thioesterase" evidence="3">
    <location>
        <begin position="654"/>
        <end position="842"/>
    </location>
</feature>
<dbReference type="GO" id="GO:0008610">
    <property type="term" value="P:lipid biosynthetic process"/>
    <property type="evidence" value="ECO:0007669"/>
    <property type="project" value="TreeGrafter"/>
</dbReference>
<organism evidence="5">
    <name type="scientific">Emiliania huxleyi</name>
    <name type="common">Coccolithophore</name>
    <name type="synonym">Pontosphaera huxleyi</name>
    <dbReference type="NCBI Taxonomy" id="2903"/>
    <lineage>
        <taxon>Eukaryota</taxon>
        <taxon>Haptista</taxon>
        <taxon>Haptophyta</taxon>
        <taxon>Prymnesiophyceae</taxon>
        <taxon>Isochrysidales</taxon>
        <taxon>Noelaerhabdaceae</taxon>
        <taxon>Emiliania</taxon>
    </lineage>
</organism>
<dbReference type="Gene3D" id="3.30.300.30">
    <property type="match status" value="1"/>
</dbReference>
<dbReference type="InterPro" id="IPR045851">
    <property type="entry name" value="AMP-bd_C_sf"/>
</dbReference>
<comment type="similarity">
    <text evidence="1">Belongs to the thioesterase family.</text>
</comment>
<dbReference type="Gene3D" id="3.40.50.150">
    <property type="entry name" value="Vaccinia Virus protein VP39"/>
    <property type="match status" value="1"/>
</dbReference>
<evidence type="ECO:0008006" key="6">
    <source>
        <dbReference type="Google" id="ProtNLM"/>
    </source>
</evidence>
<dbReference type="Gene3D" id="1.10.1200.10">
    <property type="entry name" value="ACP-like"/>
    <property type="match status" value="1"/>
</dbReference>
<dbReference type="SUPFAM" id="SSF56801">
    <property type="entry name" value="Acetyl-CoA synthetase-like"/>
    <property type="match status" value="1"/>
</dbReference>
<protein>
    <recommendedName>
        <fullName evidence="6">Carrier domain-containing protein</fullName>
    </recommendedName>
</protein>
<dbReference type="Pfam" id="PF00975">
    <property type="entry name" value="Thioesterase"/>
    <property type="match status" value="1"/>
</dbReference>
<dbReference type="CDD" id="cd02440">
    <property type="entry name" value="AdoMet_MTases"/>
    <property type="match status" value="1"/>
</dbReference>
<dbReference type="Pfam" id="PF08242">
    <property type="entry name" value="Methyltransf_12"/>
    <property type="match status" value="1"/>
</dbReference>
<evidence type="ECO:0000259" key="4">
    <source>
        <dbReference type="Pfam" id="PF08242"/>
    </source>
</evidence>
<feature type="domain" description="Methyltransferase type 12" evidence="4">
    <location>
        <begin position="158"/>
        <end position="265"/>
    </location>
</feature>
<proteinExistence type="inferred from homology"/>
<reference evidence="5" key="1">
    <citation type="submission" date="2021-01" db="EMBL/GenBank/DDBJ databases">
        <authorList>
            <person name="Corre E."/>
            <person name="Pelletier E."/>
            <person name="Niang G."/>
            <person name="Scheremetjew M."/>
            <person name="Finn R."/>
            <person name="Kale V."/>
            <person name="Holt S."/>
            <person name="Cochrane G."/>
            <person name="Meng A."/>
            <person name="Brown T."/>
            <person name="Cohen L."/>
        </authorList>
    </citation>
    <scope>NUCLEOTIDE SEQUENCE</scope>
    <source>
        <strain evidence="5">379</strain>
    </source>
</reference>
<evidence type="ECO:0000259" key="2">
    <source>
        <dbReference type="Pfam" id="PF00550"/>
    </source>
</evidence>
<dbReference type="EMBL" id="HBIR01011579">
    <property type="protein sequence ID" value="CAE0535530.1"/>
    <property type="molecule type" value="Transcribed_RNA"/>
</dbReference>
<sequence length="986" mass="104133">MELGEIEAASLRLVPQLLNVAVELVEGSLVGVAVARPGERVSGGEIKAALALEMPSSYIPAEWHLRGAMPLGSAGKVDHTAVSKWVTDQRTAATWGAIYDEMYFADGLQVDDGCEEPTMDWAAYTDSFTGKMHERATIAEWVDETAKEVLAFKPRRVVEMGCGKGMILFKVASQPHVAQYIAADLSKQALGHVERTWASEFAAASLGPAGLAKLRTEARDASNFDGFGGGFDAVVCNGVSMYFPSASYLLDVLAGAVECLADGGVMHLGDVISLPARPLLVLRTARHMTHSFSELQSEETRGELLDAAKDRCYEPNFFYELHARGLLPSVAAVEVQLKRGSIMSEFSRYRYNVLLHVGPPVEPRPLVEVPSSAAASAHELAAAFASAAATAPGAALGSFGLDNGRLTADEALVSGGCDAEAAAVEVGVGPHGGVCPEEVRVALEEALPAHHAVVTWARNGARSQLDAYAVPRASLRAGLRAVELSAAAALSAEALAAPFDAERATNAVKTADAKKQGNYLSEALLNELKEKWSGGDAGTKKAAVMALVVSFLGVSSDGVLPGDTFAQHGGNSFLAMSIVASLREVFGACVSVFVVLTEPFADIASLVVASTDSRPGSPSGDGSSQWVVKRRCSRGRKQLPLLEMRLEAPSPSFVFFPMAGGSPEQFAPLFVALARVTPRATCYFVQPPGRGAREGEPHAATIEQYTLPIVDAIAEHLPQMRHGPCVFVGDSWGSVAALLVAQALHAREGFCPCHVVVSGNESLEATSRYNGLGAYDDTPIGQLSDSALEAFLRASGAEPSSITPAVIGALRADCQLYEDFTLDEATAKPLPCGGTVLLGRQDGVTARADLIGWADAFEEDELHLQRVPDSSHHIFAEQPELIAATLEKLVGGPERQLRAVNMSVAQQFKLDLAQRSPTTQATEAKKIDSSFSLLGPPCAFVAKGVAFEQLQAYRTGNFLYRSGSAHGSKGELGALAAQAQAYPVGL</sequence>
<gene>
    <name evidence="5" type="ORF">EHUX00137_LOCUS8381</name>
</gene>
<dbReference type="PANTHER" id="PTHR11487">
    <property type="entry name" value="THIOESTERASE"/>
    <property type="match status" value="1"/>
</dbReference>
<accession>A0A7S3RUL8</accession>
<dbReference type="InterPro" id="IPR012223">
    <property type="entry name" value="TEII"/>
</dbReference>
<dbReference type="InterPro" id="IPR029058">
    <property type="entry name" value="AB_hydrolase_fold"/>
</dbReference>
<name>A0A7S3RUL8_EMIHU</name>
<dbReference type="InterPro" id="IPR009081">
    <property type="entry name" value="PP-bd_ACP"/>
</dbReference>